<dbReference type="InterPro" id="IPR051063">
    <property type="entry name" value="PDI"/>
</dbReference>
<feature type="transmembrane region" description="Helical" evidence="4">
    <location>
        <begin position="258"/>
        <end position="275"/>
    </location>
</feature>
<dbReference type="Gene3D" id="3.40.30.10">
    <property type="entry name" value="Glutaredoxin"/>
    <property type="match status" value="1"/>
</dbReference>
<dbReference type="PANTHER" id="PTHR45672:SF3">
    <property type="entry name" value="THIOREDOXIN DOMAIN-CONTAINING PROTEIN 5"/>
    <property type="match status" value="1"/>
</dbReference>
<evidence type="ECO:0000256" key="3">
    <source>
        <dbReference type="SAM" id="Coils"/>
    </source>
</evidence>
<evidence type="ECO:0000256" key="4">
    <source>
        <dbReference type="SAM" id="Phobius"/>
    </source>
</evidence>
<dbReference type="GO" id="GO:0003756">
    <property type="term" value="F:protein disulfide isomerase activity"/>
    <property type="evidence" value="ECO:0007669"/>
    <property type="project" value="TreeGrafter"/>
</dbReference>
<name>A0A8J4V3B5_9MYCE</name>
<feature type="signal peptide" evidence="5">
    <location>
        <begin position="1"/>
        <end position="19"/>
    </location>
</feature>
<feature type="coiled-coil region" evidence="3">
    <location>
        <begin position="196"/>
        <end position="234"/>
    </location>
</feature>
<dbReference type="AlphaFoldDB" id="A0A8J4V3B5"/>
<dbReference type="GO" id="GO:0005783">
    <property type="term" value="C:endoplasmic reticulum"/>
    <property type="evidence" value="ECO:0007669"/>
    <property type="project" value="TreeGrafter"/>
</dbReference>
<dbReference type="GO" id="GO:0006457">
    <property type="term" value="P:protein folding"/>
    <property type="evidence" value="ECO:0007669"/>
    <property type="project" value="TreeGrafter"/>
</dbReference>
<sequence length="288" mass="33218">MKRINLIIGILVLMTTVFAGISTAHNASQQAENSITTLDSSNIDRYLTAGGIWFLKFYAPWCKHSKSFQPIFEELSILLKGQMNFGQIDCISDPALLHRFGIKAYPTIKLLYEGNMYEFRGERTLQSILVFLRSGFKEVYNTPYPYIQQPTLPTDTANAGQTNTNLDIKLNNNDKQHIYEDQDHDEEAERLEYEKYIEKEIAQKQKEADMKKIEEQKEKQQQRLARKVIDLEESVKPTTNNTRSSFQPILDSITDSKLSYAVFGGLITGCAFLIRKRFFKKNKFMKIA</sequence>
<gene>
    <name evidence="7" type="ORF">CYY_006257</name>
</gene>
<dbReference type="InterPro" id="IPR036249">
    <property type="entry name" value="Thioredoxin-like_sf"/>
</dbReference>
<keyword evidence="4" id="KW-0472">Membrane</keyword>
<feature type="domain" description="Thioredoxin" evidence="6">
    <location>
        <begin position="24"/>
        <end position="137"/>
    </location>
</feature>
<comment type="caution">
    <text evidence="7">The sequence shown here is derived from an EMBL/GenBank/DDBJ whole genome shotgun (WGS) entry which is preliminary data.</text>
</comment>
<keyword evidence="8" id="KW-1185">Reference proteome</keyword>
<evidence type="ECO:0000256" key="1">
    <source>
        <dbReference type="ARBA" id="ARBA00006347"/>
    </source>
</evidence>
<evidence type="ECO:0000259" key="6">
    <source>
        <dbReference type="PROSITE" id="PS51352"/>
    </source>
</evidence>
<keyword evidence="4" id="KW-0812">Transmembrane</keyword>
<protein>
    <recommendedName>
        <fullName evidence="6">Thioredoxin domain-containing protein</fullName>
    </recommendedName>
</protein>
<evidence type="ECO:0000256" key="2">
    <source>
        <dbReference type="ARBA" id="ARBA00022729"/>
    </source>
</evidence>
<dbReference type="Pfam" id="PF00085">
    <property type="entry name" value="Thioredoxin"/>
    <property type="match status" value="1"/>
</dbReference>
<dbReference type="CDD" id="cd02961">
    <property type="entry name" value="PDI_a_family"/>
    <property type="match status" value="1"/>
</dbReference>
<feature type="chain" id="PRO_5035213351" description="Thioredoxin domain-containing protein" evidence="5">
    <location>
        <begin position="20"/>
        <end position="288"/>
    </location>
</feature>
<keyword evidence="3" id="KW-0175">Coiled coil</keyword>
<reference evidence="7" key="1">
    <citation type="submission" date="2020-01" db="EMBL/GenBank/DDBJ databases">
        <title>Development of genomics and gene disruption for Polysphondylium violaceum indicates a role for the polyketide synthase stlB in stalk morphogenesis.</title>
        <authorList>
            <person name="Narita B."/>
            <person name="Kawabe Y."/>
            <person name="Kin K."/>
            <person name="Saito T."/>
            <person name="Gibbs R."/>
            <person name="Kuspa A."/>
            <person name="Muzny D."/>
            <person name="Queller D."/>
            <person name="Richards S."/>
            <person name="Strassman J."/>
            <person name="Sucgang R."/>
            <person name="Worley K."/>
            <person name="Schaap P."/>
        </authorList>
    </citation>
    <scope>NUCLEOTIDE SEQUENCE</scope>
    <source>
        <strain evidence="7">QSvi11</strain>
    </source>
</reference>
<dbReference type="Proteomes" id="UP000695562">
    <property type="component" value="Unassembled WGS sequence"/>
</dbReference>
<dbReference type="OrthoDB" id="427280at2759"/>
<dbReference type="PANTHER" id="PTHR45672">
    <property type="entry name" value="PROTEIN DISULFIDE-ISOMERASE C17H9.14C-RELATED"/>
    <property type="match status" value="1"/>
</dbReference>
<proteinExistence type="inferred from homology"/>
<dbReference type="PROSITE" id="PS51352">
    <property type="entry name" value="THIOREDOXIN_2"/>
    <property type="match status" value="1"/>
</dbReference>
<dbReference type="InterPro" id="IPR013766">
    <property type="entry name" value="Thioredoxin_domain"/>
</dbReference>
<dbReference type="CDD" id="cd22265">
    <property type="entry name" value="UDM1_RNF168"/>
    <property type="match status" value="1"/>
</dbReference>
<keyword evidence="4" id="KW-1133">Transmembrane helix</keyword>
<organism evidence="7 8">
    <name type="scientific">Polysphondylium violaceum</name>
    <dbReference type="NCBI Taxonomy" id="133409"/>
    <lineage>
        <taxon>Eukaryota</taxon>
        <taxon>Amoebozoa</taxon>
        <taxon>Evosea</taxon>
        <taxon>Eumycetozoa</taxon>
        <taxon>Dictyostelia</taxon>
        <taxon>Dictyosteliales</taxon>
        <taxon>Dictyosteliaceae</taxon>
        <taxon>Polysphondylium</taxon>
    </lineage>
</organism>
<dbReference type="EMBL" id="AJWJ01000281">
    <property type="protein sequence ID" value="KAF2072422.1"/>
    <property type="molecule type" value="Genomic_DNA"/>
</dbReference>
<keyword evidence="2 5" id="KW-0732">Signal</keyword>
<evidence type="ECO:0000256" key="5">
    <source>
        <dbReference type="SAM" id="SignalP"/>
    </source>
</evidence>
<comment type="similarity">
    <text evidence="1">Belongs to the protein disulfide isomerase family.</text>
</comment>
<dbReference type="SUPFAM" id="SSF52833">
    <property type="entry name" value="Thioredoxin-like"/>
    <property type="match status" value="1"/>
</dbReference>
<accession>A0A8J4V3B5</accession>
<evidence type="ECO:0000313" key="7">
    <source>
        <dbReference type="EMBL" id="KAF2072422.1"/>
    </source>
</evidence>
<evidence type="ECO:0000313" key="8">
    <source>
        <dbReference type="Proteomes" id="UP000695562"/>
    </source>
</evidence>